<gene>
    <name evidence="2" type="ORF">CALVIDRAFT_557280</name>
</gene>
<dbReference type="Pfam" id="PF03644">
    <property type="entry name" value="Glyco_hydro_85"/>
    <property type="match status" value="1"/>
</dbReference>
<dbReference type="Gene3D" id="3.20.20.80">
    <property type="entry name" value="Glycosidases"/>
    <property type="match status" value="1"/>
</dbReference>
<evidence type="ECO:0000313" key="2">
    <source>
        <dbReference type="EMBL" id="KZO92845.1"/>
    </source>
</evidence>
<dbReference type="AlphaFoldDB" id="A0A167IPY7"/>
<dbReference type="PANTHER" id="PTHR13246">
    <property type="entry name" value="ENDO BETA N-ACETYLGLUCOSAMINIDASE"/>
    <property type="match status" value="1"/>
</dbReference>
<dbReference type="PANTHER" id="PTHR13246:SF1">
    <property type="entry name" value="CYTOSOLIC ENDO-BETA-N-ACETYLGLUCOSAMINIDASE"/>
    <property type="match status" value="1"/>
</dbReference>
<organism evidence="2 3">
    <name type="scientific">Calocera viscosa (strain TUFC12733)</name>
    <dbReference type="NCBI Taxonomy" id="1330018"/>
    <lineage>
        <taxon>Eukaryota</taxon>
        <taxon>Fungi</taxon>
        <taxon>Dikarya</taxon>
        <taxon>Basidiomycota</taxon>
        <taxon>Agaricomycotina</taxon>
        <taxon>Dacrymycetes</taxon>
        <taxon>Dacrymycetales</taxon>
        <taxon>Dacrymycetaceae</taxon>
        <taxon>Calocera</taxon>
    </lineage>
</organism>
<name>A0A167IPY7_CALVF</name>
<reference evidence="2 3" key="1">
    <citation type="journal article" date="2016" name="Mol. Biol. Evol.">
        <title>Comparative Genomics of Early-Diverging Mushroom-Forming Fungi Provides Insights into the Origins of Lignocellulose Decay Capabilities.</title>
        <authorList>
            <person name="Nagy L.G."/>
            <person name="Riley R."/>
            <person name="Tritt A."/>
            <person name="Adam C."/>
            <person name="Daum C."/>
            <person name="Floudas D."/>
            <person name="Sun H."/>
            <person name="Yadav J.S."/>
            <person name="Pangilinan J."/>
            <person name="Larsson K.H."/>
            <person name="Matsuura K."/>
            <person name="Barry K."/>
            <person name="Labutti K."/>
            <person name="Kuo R."/>
            <person name="Ohm R.A."/>
            <person name="Bhattacharya S.S."/>
            <person name="Shirouzu T."/>
            <person name="Yoshinaga Y."/>
            <person name="Martin F.M."/>
            <person name="Grigoriev I.V."/>
            <person name="Hibbett D.S."/>
        </authorList>
    </citation>
    <scope>NUCLEOTIDE SEQUENCE [LARGE SCALE GENOMIC DNA]</scope>
    <source>
        <strain evidence="2 3">TUFC12733</strain>
    </source>
</reference>
<protein>
    <submittedName>
        <fullName evidence="2">Glycoside hydrolase family 85 protein</fullName>
    </submittedName>
</protein>
<keyword evidence="2" id="KW-0378">Hydrolase</keyword>
<evidence type="ECO:0000259" key="1">
    <source>
        <dbReference type="Pfam" id="PF03644"/>
    </source>
</evidence>
<keyword evidence="3" id="KW-1185">Reference proteome</keyword>
<dbReference type="Proteomes" id="UP000076738">
    <property type="component" value="Unassembled WGS sequence"/>
</dbReference>
<dbReference type="GO" id="GO:0033925">
    <property type="term" value="F:mannosyl-glycoprotein endo-beta-N-acetylglucosaminidase activity"/>
    <property type="evidence" value="ECO:0007669"/>
    <property type="project" value="UniProtKB-EC"/>
</dbReference>
<dbReference type="GO" id="GO:0005829">
    <property type="term" value="C:cytosol"/>
    <property type="evidence" value="ECO:0007669"/>
    <property type="project" value="UniProtKB-SubCell"/>
</dbReference>
<evidence type="ECO:0000313" key="3">
    <source>
        <dbReference type="Proteomes" id="UP000076738"/>
    </source>
</evidence>
<dbReference type="Gene3D" id="2.60.120.260">
    <property type="entry name" value="Galactose-binding domain-like"/>
    <property type="match status" value="1"/>
</dbReference>
<sequence>MPYTLPGPISILKSYPNHPAYFENLVNLDAYLKDLPTPVPPPAAPLRPRANVPLRKGKLCVCHDMAGGYPDDAHNPMWTMQWWALADTFIYFSHHRVSPPPREWASAGHRQGCKVLGTLILEGANDRYRILTGTDTTSITEDTNSISKLYADYLIDLCELRGFDGYLLNFEVSYENAKNARLLGAWVAYLRSESRRRLGADRSVIMWYDSVTVDGSLSWQNTLNQRNSAFFIGSDSFFTNYNYGNATIPAAKNFLENLVGDTRPTSDVSWGIDMWGRGTYEGGGYRACLALNTIQPGIAPPQRGFSASVFAPAYLWENDVFQPHDRPSWWARDTLLWVGRSTEQETQEALKRLNTDPAKQLAASDFRPLKDYFPFQPQTLPFATNFSLGAGTFFNVQGKEIQPGLTWSDHEWVAALPDLAMPCSLATAENGRLVIIESDCIADAKKVWTGGHSVQLSCSNYKKEYGVLSAPIITVDLVKGPEYDCVTMFEVTWYQIGGSTASSTGSRVVGLKAAHAGKRVAPSYNTTEIPASQSGWIKTTAFFKNLSGVVEFIVDLDYHADPTIPIILGALSVRAVSGTASGNDYIPNRTYIDATDLDFKLVHSGNDYVSTLLFRGNVRPPVANGPPTSNPAWPTICQTTLNEDEVIYEVTTYLVTAQGTRAAMAWGTTSMGRQTISWSDKKTRDQINEVESKGGFVAFKVQALDGAGWYAGSAAELWVTFRDSKILH</sequence>
<dbReference type="InterPro" id="IPR032979">
    <property type="entry name" value="ENGase"/>
</dbReference>
<accession>A0A167IPY7</accession>
<dbReference type="STRING" id="1330018.A0A167IPY7"/>
<proteinExistence type="predicted"/>
<dbReference type="InterPro" id="IPR005201">
    <property type="entry name" value="TIM_ENGase"/>
</dbReference>
<dbReference type="EMBL" id="KV417306">
    <property type="protein sequence ID" value="KZO92845.1"/>
    <property type="molecule type" value="Genomic_DNA"/>
</dbReference>
<feature type="domain" description="Cytosolic endo-beta-N-acetylglucosaminidase TIM barrel" evidence="1">
    <location>
        <begin position="74"/>
        <end position="393"/>
    </location>
</feature>
<dbReference type="OrthoDB" id="284473at2759"/>